<protein>
    <recommendedName>
        <fullName evidence="3">Putative gamma-glutamylcyclotransferase</fullName>
    </recommendedName>
</protein>
<evidence type="ECO:0000259" key="4">
    <source>
        <dbReference type="Pfam" id="PF06094"/>
    </source>
</evidence>
<proteinExistence type="inferred from homology"/>
<comment type="similarity">
    <text evidence="1">Belongs to the gamma-glutamylcyclotransferase family.</text>
</comment>
<keyword evidence="6" id="KW-1185">Reference proteome</keyword>
<dbReference type="VEuPathDB" id="FungiDB:SI65_00355"/>
<organism evidence="5 6">
    <name type="scientific">Aspergillus cristatus</name>
    <name type="common">Chinese Fuzhuan brick tea-fermentation fungus</name>
    <name type="synonym">Eurotium cristatum</name>
    <dbReference type="NCBI Taxonomy" id="573508"/>
    <lineage>
        <taxon>Eukaryota</taxon>
        <taxon>Fungi</taxon>
        <taxon>Dikarya</taxon>
        <taxon>Ascomycota</taxon>
        <taxon>Pezizomycotina</taxon>
        <taxon>Eurotiomycetes</taxon>
        <taxon>Eurotiomycetidae</taxon>
        <taxon>Eurotiales</taxon>
        <taxon>Aspergillaceae</taxon>
        <taxon>Aspergillus</taxon>
        <taxon>Aspergillus subgen. Aspergillus</taxon>
    </lineage>
</organism>
<evidence type="ECO:0000256" key="3">
    <source>
        <dbReference type="ARBA" id="ARBA00030602"/>
    </source>
</evidence>
<feature type="domain" description="Gamma-glutamylcyclotransferase AIG2-like" evidence="4">
    <location>
        <begin position="25"/>
        <end position="130"/>
    </location>
</feature>
<gene>
    <name evidence="5" type="ORF">SI65_00355</name>
</gene>
<evidence type="ECO:0000256" key="1">
    <source>
        <dbReference type="ARBA" id="ARBA00008861"/>
    </source>
</evidence>
<dbReference type="CDD" id="cd06661">
    <property type="entry name" value="GGCT_like"/>
    <property type="match status" value="1"/>
</dbReference>
<dbReference type="AlphaFoldDB" id="A0A1E3BQX1"/>
<dbReference type="InterPro" id="IPR036568">
    <property type="entry name" value="GGCT-like_sf"/>
</dbReference>
<dbReference type="Proteomes" id="UP000094569">
    <property type="component" value="Unassembled WGS sequence"/>
</dbReference>
<dbReference type="OrthoDB" id="3262926at2759"/>
<name>A0A1E3BQX1_ASPCR</name>
<dbReference type="EMBL" id="JXNT01000001">
    <property type="protein sequence ID" value="ODM22766.1"/>
    <property type="molecule type" value="Genomic_DNA"/>
</dbReference>
<dbReference type="PANTHER" id="PTHR31544">
    <property type="entry name" value="AIG2-LIKE PROTEIN D"/>
    <property type="match status" value="1"/>
</dbReference>
<dbReference type="GO" id="GO:0016740">
    <property type="term" value="F:transferase activity"/>
    <property type="evidence" value="ECO:0007669"/>
    <property type="project" value="UniProtKB-KW"/>
</dbReference>
<dbReference type="PANTHER" id="PTHR31544:SF4">
    <property type="entry name" value="GAMMA-GLUTAMYLCYCLOTRANSFERASE-RELATED"/>
    <property type="match status" value="1"/>
</dbReference>
<dbReference type="Pfam" id="PF06094">
    <property type="entry name" value="GGACT"/>
    <property type="match status" value="1"/>
</dbReference>
<dbReference type="InterPro" id="IPR013024">
    <property type="entry name" value="GGCT-like"/>
</dbReference>
<sequence length="154" mass="17775">MRFQRTLDQEPAKAPASPSEYPVYYFFYGTLTVPSTLRLKWILDLPEEPVLRKAQLMGYALGKWGDYFALLKGEQDQVVSGYAYQVQNEAHAQKLAYYETSAYKVHDCQIRFTNDNQPSEVDGKTVMYAGDAQALLEQRFDRKLWEVQMSGKLN</sequence>
<evidence type="ECO:0000313" key="6">
    <source>
        <dbReference type="Proteomes" id="UP000094569"/>
    </source>
</evidence>
<comment type="caution">
    <text evidence="5">The sequence shown here is derived from an EMBL/GenBank/DDBJ whole genome shotgun (WGS) entry which is preliminary data.</text>
</comment>
<keyword evidence="2" id="KW-0808">Transferase</keyword>
<dbReference type="InterPro" id="IPR045038">
    <property type="entry name" value="AIG2-like"/>
</dbReference>
<dbReference type="InterPro" id="IPR009288">
    <property type="entry name" value="AIG2-like_dom"/>
</dbReference>
<evidence type="ECO:0000313" key="5">
    <source>
        <dbReference type="EMBL" id="ODM22766.1"/>
    </source>
</evidence>
<accession>A0A1E3BQX1</accession>
<evidence type="ECO:0000256" key="2">
    <source>
        <dbReference type="ARBA" id="ARBA00022679"/>
    </source>
</evidence>
<dbReference type="SUPFAM" id="SSF110857">
    <property type="entry name" value="Gamma-glutamyl cyclotransferase-like"/>
    <property type="match status" value="1"/>
</dbReference>
<reference evidence="5 6" key="1">
    <citation type="journal article" date="2016" name="BMC Genomics">
        <title>Comparative genomic and transcriptomic analyses of the Fuzhuan brick tea-fermentation fungus Aspergillus cristatus.</title>
        <authorList>
            <person name="Ge Y."/>
            <person name="Wang Y."/>
            <person name="Liu Y."/>
            <person name="Tan Y."/>
            <person name="Ren X."/>
            <person name="Zhang X."/>
            <person name="Hyde K.D."/>
            <person name="Liu Y."/>
            <person name="Liu Z."/>
        </authorList>
    </citation>
    <scope>NUCLEOTIDE SEQUENCE [LARGE SCALE GENOMIC DNA]</scope>
    <source>
        <strain evidence="5 6">GZAAS20.1005</strain>
    </source>
</reference>
<dbReference type="Gene3D" id="3.10.490.10">
    <property type="entry name" value="Gamma-glutamyl cyclotransferase-like"/>
    <property type="match status" value="1"/>
</dbReference>